<dbReference type="GeneID" id="17045137"/>
<dbReference type="AlphaFoldDB" id="I0Z903"/>
<feature type="region of interest" description="Disordered" evidence="1">
    <location>
        <begin position="73"/>
        <end position="143"/>
    </location>
</feature>
<evidence type="ECO:0000313" key="3">
    <source>
        <dbReference type="EMBL" id="EIE27122.1"/>
    </source>
</evidence>
<keyword evidence="4" id="KW-1185">Reference proteome</keyword>
<dbReference type="OrthoDB" id="10594150at2759"/>
<dbReference type="KEGG" id="csl:COCSUDRAFT_55146"/>
<dbReference type="InterPro" id="IPR044521">
    <property type="entry name" value="AtbZIP8/43"/>
</dbReference>
<sequence length="234" mass="24665">MDVARPGPPDAMLNEAVPSDGAGADMEALSLSHELLTQLAQLGAFPGNVNLDQFNGDPSATAAVLQAAGLGSADIPQQPFEPAGPSEQPGTSGDGGEGQDERTVIKRKTPLNEEERKKRRKEINRQSARRIRERKNNEMESLRQQVANLQQQQQMLLRYAAQLAREKNALVQRTLELTERLNAVAAAGNPDARLPAFDGSSGFTAAAVAPVPAALGNSADAAASDTAAVLGQPV</sequence>
<gene>
    <name evidence="3" type="ORF">COCSUDRAFT_55146</name>
</gene>
<name>I0Z903_COCSC</name>
<dbReference type="RefSeq" id="XP_005651666.1">
    <property type="nucleotide sequence ID" value="XM_005651609.1"/>
</dbReference>
<dbReference type="Proteomes" id="UP000007264">
    <property type="component" value="Unassembled WGS sequence"/>
</dbReference>
<feature type="compositionally biased region" description="Basic residues" evidence="1">
    <location>
        <begin position="117"/>
        <end position="133"/>
    </location>
</feature>
<proteinExistence type="predicted"/>
<feature type="region of interest" description="Disordered" evidence="1">
    <location>
        <begin position="1"/>
        <end position="25"/>
    </location>
</feature>
<comment type="caution">
    <text evidence="3">The sequence shown here is derived from an EMBL/GenBank/DDBJ whole genome shotgun (WGS) entry which is preliminary data.</text>
</comment>
<accession>I0Z903</accession>
<dbReference type="PROSITE" id="PS50217">
    <property type="entry name" value="BZIP"/>
    <property type="match status" value="1"/>
</dbReference>
<feature type="compositionally biased region" description="Basic and acidic residues" evidence="1">
    <location>
        <begin position="99"/>
        <end position="116"/>
    </location>
</feature>
<protein>
    <recommendedName>
        <fullName evidence="2">BZIP domain-containing protein</fullName>
    </recommendedName>
</protein>
<dbReference type="PANTHER" id="PTHR46324:SF26">
    <property type="entry name" value="OS02G0728001 PROTEIN"/>
    <property type="match status" value="1"/>
</dbReference>
<dbReference type="SMART" id="SM00338">
    <property type="entry name" value="BRLZ"/>
    <property type="match status" value="1"/>
</dbReference>
<organism evidence="3 4">
    <name type="scientific">Coccomyxa subellipsoidea (strain C-169)</name>
    <name type="common">Green microalga</name>
    <dbReference type="NCBI Taxonomy" id="574566"/>
    <lineage>
        <taxon>Eukaryota</taxon>
        <taxon>Viridiplantae</taxon>
        <taxon>Chlorophyta</taxon>
        <taxon>core chlorophytes</taxon>
        <taxon>Trebouxiophyceae</taxon>
        <taxon>Trebouxiophyceae incertae sedis</taxon>
        <taxon>Coccomyxaceae</taxon>
        <taxon>Coccomyxa</taxon>
        <taxon>Coccomyxa subellipsoidea</taxon>
    </lineage>
</organism>
<evidence type="ECO:0000259" key="2">
    <source>
        <dbReference type="PROSITE" id="PS50217"/>
    </source>
</evidence>
<dbReference type="SUPFAM" id="SSF57959">
    <property type="entry name" value="Leucine zipper domain"/>
    <property type="match status" value="1"/>
</dbReference>
<dbReference type="Gene3D" id="1.20.5.170">
    <property type="match status" value="1"/>
</dbReference>
<dbReference type="EMBL" id="AGSI01000001">
    <property type="protein sequence ID" value="EIE27122.1"/>
    <property type="molecule type" value="Genomic_DNA"/>
</dbReference>
<evidence type="ECO:0000313" key="4">
    <source>
        <dbReference type="Proteomes" id="UP000007264"/>
    </source>
</evidence>
<dbReference type="InterPro" id="IPR004827">
    <property type="entry name" value="bZIP"/>
</dbReference>
<dbReference type="GO" id="GO:0003700">
    <property type="term" value="F:DNA-binding transcription factor activity"/>
    <property type="evidence" value="ECO:0007669"/>
    <property type="project" value="InterPro"/>
</dbReference>
<evidence type="ECO:0000256" key="1">
    <source>
        <dbReference type="SAM" id="MobiDB-lite"/>
    </source>
</evidence>
<feature type="domain" description="BZIP" evidence="2">
    <location>
        <begin position="114"/>
        <end position="177"/>
    </location>
</feature>
<reference evidence="3 4" key="1">
    <citation type="journal article" date="2012" name="Genome Biol.">
        <title>The genome of the polar eukaryotic microalga coccomyxa subellipsoidea reveals traits of cold adaptation.</title>
        <authorList>
            <person name="Blanc G."/>
            <person name="Agarkova I."/>
            <person name="Grimwood J."/>
            <person name="Kuo A."/>
            <person name="Brueggeman A."/>
            <person name="Dunigan D."/>
            <person name="Gurnon J."/>
            <person name="Ladunga I."/>
            <person name="Lindquist E."/>
            <person name="Lucas S."/>
            <person name="Pangilinan J."/>
            <person name="Proschold T."/>
            <person name="Salamov A."/>
            <person name="Schmutz J."/>
            <person name="Weeks D."/>
            <person name="Yamada T."/>
            <person name="Claverie J.M."/>
            <person name="Grigoriev I."/>
            <person name="Van Etten J."/>
            <person name="Lomsadze A."/>
            <person name="Borodovsky M."/>
        </authorList>
    </citation>
    <scope>NUCLEOTIDE SEQUENCE [LARGE SCALE GENOMIC DNA]</scope>
    <source>
        <strain evidence="3 4">C-169</strain>
    </source>
</reference>
<dbReference type="PANTHER" id="PTHR46324">
    <property type="entry name" value="BASIC LEUCINE ZIPPER 43-RELATED"/>
    <property type="match status" value="1"/>
</dbReference>
<dbReference type="InterPro" id="IPR046347">
    <property type="entry name" value="bZIP_sf"/>
</dbReference>